<dbReference type="PANTHER" id="PTHR31734">
    <property type="entry name" value="AUXIN-RESPONSIVE PROTEIN IAA17"/>
    <property type="match status" value="1"/>
</dbReference>
<evidence type="ECO:0000313" key="14">
    <source>
        <dbReference type="Proteomes" id="UP000813462"/>
    </source>
</evidence>
<dbReference type="Proteomes" id="UP000813462">
    <property type="component" value="Unassembled WGS sequence"/>
</dbReference>
<evidence type="ECO:0000256" key="3">
    <source>
        <dbReference type="ARBA" id="ARBA00011726"/>
    </source>
</evidence>
<comment type="caution">
    <text evidence="13">The sequence shown here is derived from an EMBL/GenBank/DDBJ whole genome shotgun (WGS) entry which is preliminary data.</text>
</comment>
<dbReference type="PROSITE" id="PS51745">
    <property type="entry name" value="PB1"/>
    <property type="match status" value="1"/>
</dbReference>
<dbReference type="GO" id="GO:0006355">
    <property type="term" value="P:regulation of DNA-templated transcription"/>
    <property type="evidence" value="ECO:0007669"/>
    <property type="project" value="InterPro"/>
</dbReference>
<evidence type="ECO:0000256" key="8">
    <source>
        <dbReference type="ARBA" id="ARBA00023294"/>
    </source>
</evidence>
<dbReference type="InterPro" id="IPR033389">
    <property type="entry name" value="AUX/IAA_dom"/>
</dbReference>
<gene>
    <name evidence="13" type="ORF">FEM48_Zijuj12G0037800</name>
</gene>
<feature type="region of interest" description="Disordered" evidence="11">
    <location>
        <begin position="18"/>
        <end position="61"/>
    </location>
</feature>
<dbReference type="AlphaFoldDB" id="A0A978UB04"/>
<protein>
    <recommendedName>
        <fullName evidence="10">Auxin-responsive protein</fullName>
    </recommendedName>
</protein>
<evidence type="ECO:0000256" key="4">
    <source>
        <dbReference type="ARBA" id="ARBA00022491"/>
    </source>
</evidence>
<dbReference type="InterPro" id="IPR003311">
    <property type="entry name" value="AUX_IAA"/>
</dbReference>
<feature type="compositionally biased region" description="Low complexity" evidence="11">
    <location>
        <begin position="18"/>
        <end position="34"/>
    </location>
</feature>
<dbReference type="GO" id="GO:0009734">
    <property type="term" value="P:auxin-activated signaling pathway"/>
    <property type="evidence" value="ECO:0007669"/>
    <property type="project" value="UniProtKB-UniRule"/>
</dbReference>
<evidence type="ECO:0000256" key="7">
    <source>
        <dbReference type="ARBA" id="ARBA00023242"/>
    </source>
</evidence>
<evidence type="ECO:0000256" key="5">
    <source>
        <dbReference type="ARBA" id="ARBA00023015"/>
    </source>
</evidence>
<evidence type="ECO:0000256" key="10">
    <source>
        <dbReference type="RuleBase" id="RU004549"/>
    </source>
</evidence>
<evidence type="ECO:0000256" key="1">
    <source>
        <dbReference type="ARBA" id="ARBA00004123"/>
    </source>
</evidence>
<dbReference type="Pfam" id="PF02309">
    <property type="entry name" value="AUX_IAA"/>
    <property type="match status" value="1"/>
</dbReference>
<dbReference type="SUPFAM" id="SSF54277">
    <property type="entry name" value="CAD &amp; PB1 domains"/>
    <property type="match status" value="1"/>
</dbReference>
<reference evidence="13" key="1">
    <citation type="journal article" date="2021" name="Front. Plant Sci.">
        <title>Chromosome-Scale Genome Assembly for Chinese Sour Jujube and Insights Into Its Genome Evolution and Domestication Signature.</title>
        <authorList>
            <person name="Shen L.-Y."/>
            <person name="Luo H."/>
            <person name="Wang X.-L."/>
            <person name="Wang X.-M."/>
            <person name="Qiu X.-J."/>
            <person name="Liu H."/>
            <person name="Zhou S.-S."/>
            <person name="Jia K.-H."/>
            <person name="Nie S."/>
            <person name="Bao Y.-T."/>
            <person name="Zhang R.-G."/>
            <person name="Yun Q.-Z."/>
            <person name="Chai Y.-H."/>
            <person name="Lu J.-Y."/>
            <person name="Li Y."/>
            <person name="Zhao S.-W."/>
            <person name="Mao J.-F."/>
            <person name="Jia S.-G."/>
            <person name="Mao Y.-M."/>
        </authorList>
    </citation>
    <scope>NUCLEOTIDE SEQUENCE</scope>
    <source>
        <strain evidence="13">AT0</strain>
        <tissue evidence="13">Leaf</tissue>
    </source>
</reference>
<evidence type="ECO:0000256" key="6">
    <source>
        <dbReference type="ARBA" id="ARBA00023163"/>
    </source>
</evidence>
<evidence type="ECO:0000313" key="13">
    <source>
        <dbReference type="EMBL" id="KAH7511947.1"/>
    </source>
</evidence>
<feature type="domain" description="PB1" evidence="12">
    <location>
        <begin position="204"/>
        <end position="306"/>
    </location>
</feature>
<comment type="function">
    <text evidence="9">Aux/IAA proteins are short-lived transcriptional factors that function as repressors of early auxin response genes at low auxin concentrations. Repression is thought to result from the interaction with auxin response factors (ARFs), proteins that bind to the auxin-responsive promoter element (AuxRE). Formation of heterodimers with ARF proteins may alter their ability to modulate early auxin response genes expression.</text>
</comment>
<accession>A0A978UB04</accession>
<keyword evidence="5 10" id="KW-0805">Transcription regulation</keyword>
<evidence type="ECO:0000256" key="9">
    <source>
        <dbReference type="ARBA" id="ARBA00025283"/>
    </source>
</evidence>
<organism evidence="13 14">
    <name type="scientific">Ziziphus jujuba var. spinosa</name>
    <dbReference type="NCBI Taxonomy" id="714518"/>
    <lineage>
        <taxon>Eukaryota</taxon>
        <taxon>Viridiplantae</taxon>
        <taxon>Streptophyta</taxon>
        <taxon>Embryophyta</taxon>
        <taxon>Tracheophyta</taxon>
        <taxon>Spermatophyta</taxon>
        <taxon>Magnoliopsida</taxon>
        <taxon>eudicotyledons</taxon>
        <taxon>Gunneridae</taxon>
        <taxon>Pentapetalae</taxon>
        <taxon>rosids</taxon>
        <taxon>fabids</taxon>
        <taxon>Rosales</taxon>
        <taxon>Rhamnaceae</taxon>
        <taxon>Paliureae</taxon>
        <taxon>Ziziphus</taxon>
    </lineage>
</organism>
<keyword evidence="8 10" id="KW-0927">Auxin signaling pathway</keyword>
<dbReference type="FunFam" id="3.10.20.90:FF:000078">
    <property type="entry name" value="Auxin-responsive protein"/>
    <property type="match status" value="1"/>
</dbReference>
<evidence type="ECO:0000256" key="2">
    <source>
        <dbReference type="ARBA" id="ARBA00006728"/>
    </source>
</evidence>
<keyword evidence="4 10" id="KW-0678">Repressor</keyword>
<dbReference type="Gene3D" id="3.10.20.90">
    <property type="entry name" value="Phosphatidylinositol 3-kinase Catalytic Subunit, Chain A, domain 1"/>
    <property type="match status" value="1"/>
</dbReference>
<comment type="subunit">
    <text evidence="3 10">Homodimers and heterodimers.</text>
</comment>
<comment type="similarity">
    <text evidence="2 10">Belongs to the Aux/IAA family.</text>
</comment>
<dbReference type="EMBL" id="JAEACU010000012">
    <property type="protein sequence ID" value="KAH7511947.1"/>
    <property type="molecule type" value="Genomic_DNA"/>
</dbReference>
<evidence type="ECO:0000256" key="11">
    <source>
        <dbReference type="SAM" id="MobiDB-lite"/>
    </source>
</evidence>
<proteinExistence type="inferred from homology"/>
<keyword evidence="6 10" id="KW-0804">Transcription</keyword>
<sequence length="324" mass="34957">MSMPLEHDYIGFSESVPSMEISGRSSERSSTGSRLNLKATELRLGLPGSESPERDEDDCGVEDKNGFQLGVLKCLVSGAKRGFSDAIDGAAGKWVYSGSGGSETELGKSGNLFSPRAINAGKTLAGSECNNQPKGVAVATVEDGIPQSPKPLHEKKPQVSAPAAKATFWAQVVGWPPIRSFRKNSMASHPPKTDDDAEKMGSGCLYIKVSMDGAPYLRKVDLKTCGSYMDLSSALEKMFGCFTIGQCGSPGAPSRDGLSESRLMDLLHGSEYVLTYEDKDCDWMLVGDVPWEMFTETCRRLRIMKSSEAIGLAPRAMEKCKSRN</sequence>
<keyword evidence="7 10" id="KW-0539">Nucleus</keyword>
<comment type="subcellular location">
    <subcellularLocation>
        <location evidence="1 10">Nucleus</location>
    </subcellularLocation>
</comment>
<dbReference type="InterPro" id="IPR053793">
    <property type="entry name" value="PB1-like"/>
</dbReference>
<dbReference type="PANTHER" id="PTHR31734:SF157">
    <property type="entry name" value="AUXIN-RESPONSIVE PROTEIN IAA27"/>
    <property type="match status" value="1"/>
</dbReference>
<name>A0A978UB04_ZIZJJ</name>
<evidence type="ECO:0000259" key="12">
    <source>
        <dbReference type="PROSITE" id="PS51745"/>
    </source>
</evidence>
<dbReference type="GO" id="GO:0005634">
    <property type="term" value="C:nucleus"/>
    <property type="evidence" value="ECO:0007669"/>
    <property type="project" value="UniProtKB-SubCell"/>
</dbReference>